<evidence type="ECO:0000313" key="2">
    <source>
        <dbReference type="Proteomes" id="UP000694845"/>
    </source>
</evidence>
<evidence type="ECO:0000256" key="1">
    <source>
        <dbReference type="SAM" id="MobiDB-lite"/>
    </source>
</evidence>
<feature type="region of interest" description="Disordered" evidence="1">
    <location>
        <begin position="53"/>
        <end position="81"/>
    </location>
</feature>
<proteinExistence type="predicted"/>
<feature type="compositionally biased region" description="Basic and acidic residues" evidence="1">
    <location>
        <begin position="56"/>
        <end position="66"/>
    </location>
</feature>
<keyword evidence="2" id="KW-1185">Reference proteome</keyword>
<organism evidence="2 3">
    <name type="scientific">Acanthaster planci</name>
    <name type="common">Crown-of-thorns starfish</name>
    <dbReference type="NCBI Taxonomy" id="133434"/>
    <lineage>
        <taxon>Eukaryota</taxon>
        <taxon>Metazoa</taxon>
        <taxon>Echinodermata</taxon>
        <taxon>Eleutherozoa</taxon>
        <taxon>Asterozoa</taxon>
        <taxon>Asteroidea</taxon>
        <taxon>Valvatacea</taxon>
        <taxon>Valvatida</taxon>
        <taxon>Acanthasteridae</taxon>
        <taxon>Acanthaster</taxon>
    </lineage>
</organism>
<dbReference type="KEGG" id="aplc:110982576"/>
<protein>
    <submittedName>
        <fullName evidence="3">Uncharacterized protein LOC110982576</fullName>
    </submittedName>
</protein>
<feature type="region of interest" description="Disordered" evidence="1">
    <location>
        <begin position="261"/>
        <end position="299"/>
    </location>
</feature>
<dbReference type="OMA" id="ERTDFNK"/>
<reference evidence="3" key="1">
    <citation type="submission" date="2025-08" db="UniProtKB">
        <authorList>
            <consortium name="RefSeq"/>
        </authorList>
    </citation>
    <scope>IDENTIFICATION</scope>
</reference>
<dbReference type="OrthoDB" id="10362546at2759"/>
<accession>A0A8B7YVQ8</accession>
<sequence length="299" mass="33654">MGCTNSKIGLEPLGPCQQAWVGSRPPCKGWRRVFGRVVLPMCGVSNRVVPIGVNPHPEEPAERTDFNKPTSEPLDIPDDDDVVDIVDPAMASPKYRPESASSWDLPRPNKEGKDVEVIDLEEEAEEMTAVQYFASRSASPLPTRLPIQRAWRERPPSRGGIQMELALYGKNATRPLPSCLSRAVLENNFKDKQLQDDVRRAQRQHLETHLSSVCHHDSKARDTTRKPSAVQSCLDAFMQHEQSRPLTKFGRRLHKVCVSPVEEQAEAEPQDTTSPRASRVSSPEERPESTCRGEYDFYF</sequence>
<dbReference type="RefSeq" id="XP_022096777.1">
    <property type="nucleotide sequence ID" value="XM_022241085.1"/>
</dbReference>
<dbReference type="GeneID" id="110982576"/>
<dbReference type="AlphaFoldDB" id="A0A8B7YVQ8"/>
<gene>
    <name evidence="3" type="primary">LOC110982576</name>
</gene>
<feature type="compositionally biased region" description="Basic and acidic residues" evidence="1">
    <location>
        <begin position="282"/>
        <end position="299"/>
    </location>
</feature>
<dbReference type="Proteomes" id="UP000694845">
    <property type="component" value="Unplaced"/>
</dbReference>
<name>A0A8B7YVQ8_ACAPL</name>
<evidence type="ECO:0000313" key="3">
    <source>
        <dbReference type="RefSeq" id="XP_022096777.1"/>
    </source>
</evidence>